<evidence type="ECO:0000259" key="5">
    <source>
        <dbReference type="Pfam" id="PF01979"/>
    </source>
</evidence>
<evidence type="ECO:0000256" key="4">
    <source>
        <dbReference type="ARBA" id="ARBA00022833"/>
    </source>
</evidence>
<dbReference type="PANTHER" id="PTHR43794:SF11">
    <property type="entry name" value="AMIDOHYDROLASE-RELATED DOMAIN-CONTAINING PROTEIN"/>
    <property type="match status" value="1"/>
</dbReference>
<dbReference type="Proteomes" id="UP000462362">
    <property type="component" value="Unassembled WGS sequence"/>
</dbReference>
<comment type="caution">
    <text evidence="6">The sequence shown here is derived from an EMBL/GenBank/DDBJ whole genome shotgun (WGS) entry which is preliminary data.</text>
</comment>
<dbReference type="Pfam" id="PF01979">
    <property type="entry name" value="Amidohydro_1"/>
    <property type="match status" value="1"/>
</dbReference>
<dbReference type="Gene3D" id="2.30.40.10">
    <property type="entry name" value="Urease, subunit C, domain 1"/>
    <property type="match status" value="1"/>
</dbReference>
<dbReference type="AlphaFoldDB" id="A0A6I3RY00"/>
<dbReference type="SUPFAM" id="SSF51556">
    <property type="entry name" value="Metallo-dependent hydrolases"/>
    <property type="match status" value="1"/>
</dbReference>
<dbReference type="InterPro" id="IPR006680">
    <property type="entry name" value="Amidohydro-rel"/>
</dbReference>
<dbReference type="InterPro" id="IPR011059">
    <property type="entry name" value="Metal-dep_hydrolase_composite"/>
</dbReference>
<dbReference type="FunFam" id="3.20.20.140:FF:000014">
    <property type="entry name" value="5-methylthioadenosine/S-adenosylhomocysteine deaminase"/>
    <property type="match status" value="1"/>
</dbReference>
<dbReference type="EMBL" id="WNCL01000001">
    <property type="protein sequence ID" value="MTU42098.1"/>
    <property type="molecule type" value="Genomic_DNA"/>
</dbReference>
<dbReference type="Gene3D" id="3.20.20.140">
    <property type="entry name" value="Metal-dependent hydrolases"/>
    <property type="match status" value="1"/>
</dbReference>
<dbReference type="SUPFAM" id="SSF51338">
    <property type="entry name" value="Composite domain of metallo-dependent hydrolases"/>
    <property type="match status" value="1"/>
</dbReference>
<keyword evidence="4" id="KW-0862">Zinc</keyword>
<dbReference type="GO" id="GO:0016814">
    <property type="term" value="F:hydrolase activity, acting on carbon-nitrogen (but not peptide) bonds, in cyclic amidines"/>
    <property type="evidence" value="ECO:0007669"/>
    <property type="project" value="UniProtKB-ARBA"/>
</dbReference>
<comment type="similarity">
    <text evidence="1">Belongs to the metallo-dependent hydrolases superfamily. ATZ/TRZ family.</text>
</comment>
<evidence type="ECO:0000313" key="6">
    <source>
        <dbReference type="EMBL" id="MTU42098.1"/>
    </source>
</evidence>
<dbReference type="InterPro" id="IPR050287">
    <property type="entry name" value="MTA/SAH_deaminase"/>
</dbReference>
<proteinExistence type="inferred from homology"/>
<keyword evidence="3 6" id="KW-0378">Hydrolase</keyword>
<evidence type="ECO:0000256" key="2">
    <source>
        <dbReference type="ARBA" id="ARBA00022723"/>
    </source>
</evidence>
<dbReference type="GO" id="GO:0019239">
    <property type="term" value="F:deaminase activity"/>
    <property type="evidence" value="ECO:0007669"/>
    <property type="project" value="UniProtKB-ARBA"/>
</dbReference>
<dbReference type="CDD" id="cd01298">
    <property type="entry name" value="ATZ_TRZ_like"/>
    <property type="match status" value="1"/>
</dbReference>
<name>A0A6I3RY00_9BURK</name>
<organism evidence="6 7">
    <name type="scientific">Parasutterella excrementihominis</name>
    <dbReference type="NCBI Taxonomy" id="487175"/>
    <lineage>
        <taxon>Bacteria</taxon>
        <taxon>Pseudomonadati</taxon>
        <taxon>Pseudomonadota</taxon>
        <taxon>Betaproteobacteria</taxon>
        <taxon>Burkholderiales</taxon>
        <taxon>Sutterellaceae</taxon>
        <taxon>Parasutterella</taxon>
    </lineage>
</organism>
<dbReference type="PANTHER" id="PTHR43794">
    <property type="entry name" value="AMINOHYDROLASE SSNA-RELATED"/>
    <property type="match status" value="1"/>
</dbReference>
<gene>
    <name evidence="6" type="ORF">GMD42_00345</name>
</gene>
<protein>
    <submittedName>
        <fullName evidence="6">Amidohydrolase family protein</fullName>
    </submittedName>
</protein>
<accession>A0A6I3RY00</accession>
<evidence type="ECO:0000256" key="3">
    <source>
        <dbReference type="ARBA" id="ARBA00022801"/>
    </source>
</evidence>
<dbReference type="RefSeq" id="WP_155165193.1">
    <property type="nucleotide sequence ID" value="NZ_DBGEHT010000013.1"/>
</dbReference>
<reference evidence="6 7" key="1">
    <citation type="journal article" date="2019" name="Nat. Med.">
        <title>A library of human gut bacterial isolates paired with longitudinal multiomics data enables mechanistic microbiome research.</title>
        <authorList>
            <person name="Poyet M."/>
            <person name="Groussin M."/>
            <person name="Gibbons S.M."/>
            <person name="Avila-Pacheco J."/>
            <person name="Jiang X."/>
            <person name="Kearney S.M."/>
            <person name="Perrotta A.R."/>
            <person name="Berdy B."/>
            <person name="Zhao S."/>
            <person name="Lieberman T.D."/>
            <person name="Swanson P.K."/>
            <person name="Smith M."/>
            <person name="Roesemann S."/>
            <person name="Alexander J.E."/>
            <person name="Rich S.A."/>
            <person name="Livny J."/>
            <person name="Vlamakis H."/>
            <person name="Clish C."/>
            <person name="Bullock K."/>
            <person name="Deik A."/>
            <person name="Scott J."/>
            <person name="Pierce K.A."/>
            <person name="Xavier R.J."/>
            <person name="Alm E.J."/>
        </authorList>
    </citation>
    <scope>NUCLEOTIDE SEQUENCE [LARGE SCALE GENOMIC DNA]</scope>
    <source>
        <strain evidence="6 7">BIOML-A2</strain>
    </source>
</reference>
<keyword evidence="2" id="KW-0479">Metal-binding</keyword>
<evidence type="ECO:0000256" key="1">
    <source>
        <dbReference type="ARBA" id="ARBA00006745"/>
    </source>
</evidence>
<evidence type="ECO:0000313" key="7">
    <source>
        <dbReference type="Proteomes" id="UP000462362"/>
    </source>
</evidence>
<sequence>MQTEKLLLPRWIIPLEGDTEVLENYGLAIENGRIAALIPPADLKNVEAKEVFELPDNVVMPGFVNCHTHASMNLLRCVGPDLTTPNWLTKCIWPIEGQLMSPEFVYDGALLGGAEMLRGGTTTCHDMYFFPDSAAKALREVGLRVVQGAFVIKYPNAEYKGEEDAFGGARALAARHKDDPGLSINIAPHAPYSVTAEALQASMRLAEELDTTWQIHLSETEEERQNAIKEFGCSPVEYLAKLGCLNERTIAVHCVALSDRDIELLAESGASVVHCPVSNMRLGCGASPVVKLLKAGINVALGTDGAASACSLSMFEQMRTAGLIAKGFSQDPTELTVNQIIRMATINGANALKLHCDAGSLAVGKLADLAVIDMSQLVTMPVLDVLSNVIYAVEAQCVHQVWVSGSLVANIQQEKLLRPDRGKLLTKSNIMSWQNRVCEILRDDFN</sequence>
<dbReference type="InterPro" id="IPR032466">
    <property type="entry name" value="Metal_Hydrolase"/>
</dbReference>
<feature type="domain" description="Amidohydrolase-related" evidence="5">
    <location>
        <begin position="58"/>
        <end position="408"/>
    </location>
</feature>
<dbReference type="GO" id="GO:0046872">
    <property type="term" value="F:metal ion binding"/>
    <property type="evidence" value="ECO:0007669"/>
    <property type="project" value="UniProtKB-KW"/>
</dbReference>